<dbReference type="OrthoDB" id="4365667at2759"/>
<proteinExistence type="predicted"/>
<dbReference type="InterPro" id="IPR036875">
    <property type="entry name" value="Znf_CCHC_sf"/>
</dbReference>
<dbReference type="Pfam" id="PF00098">
    <property type="entry name" value="zf-CCHC"/>
    <property type="match status" value="1"/>
</dbReference>
<dbReference type="PROSITE" id="PS50158">
    <property type="entry name" value="ZF_CCHC"/>
    <property type="match status" value="1"/>
</dbReference>
<feature type="compositionally biased region" description="Basic and acidic residues" evidence="2">
    <location>
        <begin position="138"/>
        <end position="147"/>
    </location>
</feature>
<feature type="compositionally biased region" description="Low complexity" evidence="2">
    <location>
        <begin position="195"/>
        <end position="213"/>
    </location>
</feature>
<evidence type="ECO:0000313" key="5">
    <source>
        <dbReference type="Proteomes" id="UP001147747"/>
    </source>
</evidence>
<dbReference type="GO" id="GO:0008270">
    <property type="term" value="F:zinc ion binding"/>
    <property type="evidence" value="ECO:0007669"/>
    <property type="project" value="UniProtKB-KW"/>
</dbReference>
<evidence type="ECO:0000259" key="3">
    <source>
        <dbReference type="PROSITE" id="PS50158"/>
    </source>
</evidence>
<dbReference type="EMBL" id="JAPZBU010000003">
    <property type="protein sequence ID" value="KAJ5413887.1"/>
    <property type="molecule type" value="Genomic_DNA"/>
</dbReference>
<organism evidence="4 5">
    <name type="scientific">Penicillium cosmopolitanum</name>
    <dbReference type="NCBI Taxonomy" id="1131564"/>
    <lineage>
        <taxon>Eukaryota</taxon>
        <taxon>Fungi</taxon>
        <taxon>Dikarya</taxon>
        <taxon>Ascomycota</taxon>
        <taxon>Pezizomycotina</taxon>
        <taxon>Eurotiomycetes</taxon>
        <taxon>Eurotiomycetidae</taxon>
        <taxon>Eurotiales</taxon>
        <taxon>Aspergillaceae</taxon>
        <taxon>Penicillium</taxon>
    </lineage>
</organism>
<dbReference type="RefSeq" id="XP_056493733.1">
    <property type="nucleotide sequence ID" value="XM_056625151.1"/>
</dbReference>
<reference evidence="4" key="1">
    <citation type="submission" date="2022-12" db="EMBL/GenBank/DDBJ databases">
        <authorList>
            <person name="Petersen C."/>
        </authorList>
    </citation>
    <scope>NUCLEOTIDE SEQUENCE</scope>
    <source>
        <strain evidence="4">IBT 29677</strain>
    </source>
</reference>
<keyword evidence="1" id="KW-0862">Zinc</keyword>
<dbReference type="Gene3D" id="4.10.60.10">
    <property type="entry name" value="Zinc finger, CCHC-type"/>
    <property type="match status" value="1"/>
</dbReference>
<evidence type="ECO:0000256" key="2">
    <source>
        <dbReference type="SAM" id="MobiDB-lite"/>
    </source>
</evidence>
<feature type="region of interest" description="Disordered" evidence="2">
    <location>
        <begin position="118"/>
        <end position="161"/>
    </location>
</feature>
<dbReference type="InterPro" id="IPR001878">
    <property type="entry name" value="Znf_CCHC"/>
</dbReference>
<keyword evidence="5" id="KW-1185">Reference proteome</keyword>
<sequence length="226" mass="25254">MPDPPMLSDGKEVRWENWQTGIEFKLAQNADWFPTAHHRIHYVSTRREGRALKHIGPRLHRTSTNRYTDAEDMLEHRKRGLYRKLVWRLQDRVTQYMIDPSLTLQELVRRCQDTATQMNINFKDNPPPARGSGGGRGGIDKDKDKTKSPGSGTALGTPRPQMDAAERAALLKNGQCFYCRGKGHMAKDCPEKKTPAVAAAGNTPAAAAAAPDPRLVEMEAEQPAKD</sequence>
<evidence type="ECO:0000256" key="1">
    <source>
        <dbReference type="PROSITE-ProRule" id="PRU00047"/>
    </source>
</evidence>
<dbReference type="SUPFAM" id="SSF57756">
    <property type="entry name" value="Retrovirus zinc finger-like domains"/>
    <property type="match status" value="1"/>
</dbReference>
<keyword evidence="1" id="KW-0863">Zinc-finger</keyword>
<dbReference type="AlphaFoldDB" id="A0A9W9WAQ6"/>
<accession>A0A9W9WAQ6</accession>
<dbReference type="GO" id="GO:0003676">
    <property type="term" value="F:nucleic acid binding"/>
    <property type="evidence" value="ECO:0007669"/>
    <property type="project" value="InterPro"/>
</dbReference>
<comment type="caution">
    <text evidence="4">The sequence shown here is derived from an EMBL/GenBank/DDBJ whole genome shotgun (WGS) entry which is preliminary data.</text>
</comment>
<feature type="region of interest" description="Disordered" evidence="2">
    <location>
        <begin position="194"/>
        <end position="226"/>
    </location>
</feature>
<name>A0A9W9WAQ6_9EURO</name>
<dbReference type="SMART" id="SM00343">
    <property type="entry name" value="ZnF_C2HC"/>
    <property type="match status" value="1"/>
</dbReference>
<dbReference type="GeneID" id="81364131"/>
<reference evidence="4" key="2">
    <citation type="journal article" date="2023" name="IMA Fungus">
        <title>Comparative genomic study of the Penicillium genus elucidates a diverse pangenome and 15 lateral gene transfer events.</title>
        <authorList>
            <person name="Petersen C."/>
            <person name="Sorensen T."/>
            <person name="Nielsen M.R."/>
            <person name="Sondergaard T.E."/>
            <person name="Sorensen J.L."/>
            <person name="Fitzpatrick D.A."/>
            <person name="Frisvad J.C."/>
            <person name="Nielsen K.L."/>
        </authorList>
    </citation>
    <scope>NUCLEOTIDE SEQUENCE</scope>
    <source>
        <strain evidence="4">IBT 29677</strain>
    </source>
</reference>
<keyword evidence="1" id="KW-0479">Metal-binding</keyword>
<feature type="domain" description="CCHC-type" evidence="3">
    <location>
        <begin position="176"/>
        <end position="191"/>
    </location>
</feature>
<dbReference type="Proteomes" id="UP001147747">
    <property type="component" value="Unassembled WGS sequence"/>
</dbReference>
<protein>
    <recommendedName>
        <fullName evidence="3">CCHC-type domain-containing protein</fullName>
    </recommendedName>
</protein>
<feature type="compositionally biased region" description="Basic and acidic residues" evidence="2">
    <location>
        <begin position="214"/>
        <end position="226"/>
    </location>
</feature>
<gene>
    <name evidence="4" type="ORF">N7509_000514</name>
</gene>
<evidence type="ECO:0000313" key="4">
    <source>
        <dbReference type="EMBL" id="KAJ5413887.1"/>
    </source>
</evidence>